<protein>
    <submittedName>
        <fullName evidence="2">DUF4142 domain-containing protein</fullName>
    </submittedName>
</protein>
<name>A0ABX7ET04_9HYPH</name>
<feature type="domain" description="DUF4142" evidence="1">
    <location>
        <begin position="92"/>
        <end position="223"/>
    </location>
</feature>
<dbReference type="Proteomes" id="UP000596351">
    <property type="component" value="Chromosome"/>
</dbReference>
<proteinExistence type="predicted"/>
<dbReference type="Gene3D" id="1.20.1260.10">
    <property type="match status" value="1"/>
</dbReference>
<dbReference type="PANTHER" id="PTHR38593">
    <property type="entry name" value="BLR2558 PROTEIN"/>
    <property type="match status" value="1"/>
</dbReference>
<accession>A0ABX7ET04</accession>
<sequence>MQSPLRLEHCCQFCPLVSNPGSALVPLLERFEDWRVEPTTRYSRRTIMIRSISLAAATALCLGATAMAQQTAPIQQLPTPEASAETKALGPAEFVKQAAATNEFEILSAELALKRSEDEQVTAFARTMLDDYKRAQGQLTDAAEADSIAMVMELSMEQKQTLTALEQAEQSQFDAAYMSSQMKAHDQAIRLLGAYADHGPAGSLKTYAIANYPLVRMHKVRAQSQTNP</sequence>
<organism evidence="2 3">
    <name type="scientific">Rhizobium rosettiformans</name>
    <dbReference type="NCBI Taxonomy" id="1368430"/>
    <lineage>
        <taxon>Bacteria</taxon>
        <taxon>Pseudomonadati</taxon>
        <taxon>Pseudomonadota</taxon>
        <taxon>Alphaproteobacteria</taxon>
        <taxon>Hyphomicrobiales</taxon>
        <taxon>Rhizobiaceae</taxon>
        <taxon>Rhizobium/Agrobacterium group</taxon>
        <taxon>Rhizobium</taxon>
    </lineage>
</organism>
<evidence type="ECO:0000313" key="2">
    <source>
        <dbReference type="EMBL" id="QRF51184.1"/>
    </source>
</evidence>
<dbReference type="EMBL" id="CP032405">
    <property type="protein sequence ID" value="QRF51184.1"/>
    <property type="molecule type" value="Genomic_DNA"/>
</dbReference>
<evidence type="ECO:0000313" key="3">
    <source>
        <dbReference type="Proteomes" id="UP000596351"/>
    </source>
</evidence>
<evidence type="ECO:0000259" key="1">
    <source>
        <dbReference type="Pfam" id="PF13628"/>
    </source>
</evidence>
<dbReference type="InterPro" id="IPR025419">
    <property type="entry name" value="DUF4142"/>
</dbReference>
<keyword evidence="3" id="KW-1185">Reference proteome</keyword>
<gene>
    <name evidence="2" type="ORF">D4A92_06895</name>
</gene>
<reference evidence="2 3" key="1">
    <citation type="submission" date="2018-09" db="EMBL/GenBank/DDBJ databases">
        <title>Rhizobium sp. MAE2-X.</title>
        <authorList>
            <person name="Lee Y."/>
            <person name="Jeon C.O."/>
        </authorList>
    </citation>
    <scope>NUCLEOTIDE SEQUENCE [LARGE SCALE GENOMIC DNA]</scope>
    <source>
        <strain evidence="2 3">MAE2-X</strain>
    </source>
</reference>
<dbReference type="InterPro" id="IPR012347">
    <property type="entry name" value="Ferritin-like"/>
</dbReference>
<dbReference type="Pfam" id="PF13628">
    <property type="entry name" value="DUF4142"/>
    <property type="match status" value="1"/>
</dbReference>
<dbReference type="PANTHER" id="PTHR38593:SF1">
    <property type="entry name" value="BLR2558 PROTEIN"/>
    <property type="match status" value="1"/>
</dbReference>